<name>A0A510K010_9FUSO</name>
<proteinExistence type="predicted"/>
<organism evidence="1 2">
    <name type="scientific">Leptotrichia trevisanii</name>
    <dbReference type="NCBI Taxonomy" id="109328"/>
    <lineage>
        <taxon>Bacteria</taxon>
        <taxon>Fusobacteriati</taxon>
        <taxon>Fusobacteriota</taxon>
        <taxon>Fusobacteriia</taxon>
        <taxon>Fusobacteriales</taxon>
        <taxon>Leptotrichiaceae</taxon>
        <taxon>Leptotrichia</taxon>
    </lineage>
</organism>
<evidence type="ECO:0000313" key="1">
    <source>
        <dbReference type="EMBL" id="BBM44969.1"/>
    </source>
</evidence>
<dbReference type="EMBL" id="AP019831">
    <property type="protein sequence ID" value="BBM44969.1"/>
    <property type="molecule type" value="Genomic_DNA"/>
</dbReference>
<dbReference type="Proteomes" id="UP000422644">
    <property type="component" value="Chromosome"/>
</dbReference>
<dbReference type="AlphaFoldDB" id="A0A510K010"/>
<sequence length="56" mass="6213">MVLQHFNSTICIVNLGCIFVISAIKEDFNSTICIVNFAVPTSDIELLKILIAQFVL</sequence>
<keyword evidence="2" id="KW-1185">Reference proteome</keyword>
<reference evidence="1 2" key="1">
    <citation type="submission" date="2019-07" db="EMBL/GenBank/DDBJ databases">
        <title>Complete Genome Sequence of Leptotrichia trevisanii Strain JMUB3870.</title>
        <authorList>
            <person name="Watanabe S."/>
            <person name="Cui L."/>
        </authorList>
    </citation>
    <scope>NUCLEOTIDE SEQUENCE [LARGE SCALE GENOMIC DNA]</scope>
    <source>
        <strain evidence="1 2">JMUB3870</strain>
    </source>
</reference>
<protein>
    <submittedName>
        <fullName evidence="1">Uncharacterized protein</fullName>
    </submittedName>
</protein>
<accession>A0A510K010</accession>
<evidence type="ECO:0000313" key="2">
    <source>
        <dbReference type="Proteomes" id="UP000422644"/>
    </source>
</evidence>
<gene>
    <name evidence="1" type="ORF">JMUB3870_1087</name>
</gene>